<keyword evidence="4" id="KW-1185">Reference proteome</keyword>
<dbReference type="InterPro" id="IPR051411">
    <property type="entry name" value="Polyketide_trans_af380"/>
</dbReference>
<evidence type="ECO:0000259" key="1">
    <source>
        <dbReference type="Pfam" id="PF02129"/>
    </source>
</evidence>
<dbReference type="EMBL" id="PYLP01000003">
    <property type="protein sequence ID" value="PST41387.1"/>
    <property type="molecule type" value="Genomic_DNA"/>
</dbReference>
<dbReference type="GeneID" id="77470340"/>
<sequence length="334" mass="38395">MIQLDKREAFPFSSNPFGLVYENAITENKENEVQIHPITYQLNGIKIASNIYTPKNYSKDKRYPAIVIAVPNGAVKEQAAGLYGQRLAEKGYITIVSDCMFFGESEGMPRQQDIPYYRIEDIRGMIDAIFSFPGVDSQRIYGLGICGGGGYMLSCGQMDKRLKKIATVSMFNTGAVRCESFQNSQADTVLKRLHEVASIREKELNEDTLIYNANMTEMKPEVGHQLPIEMYREGYEYYVETHFHPNSHSCFLQRNLMDLMVYDPVQFMYLLDQPLLMMAGDHADTNYMSEQAFELAITTKEKELYYLKDATHIQTYYKESVVKEAIEKLDIFYK</sequence>
<gene>
    <name evidence="3" type="ORF">C7U55_04400</name>
</gene>
<dbReference type="Proteomes" id="UP000241201">
    <property type="component" value="Unassembled WGS sequence"/>
</dbReference>
<dbReference type="Pfam" id="PF02129">
    <property type="entry name" value="Peptidase_S15"/>
    <property type="match status" value="1"/>
</dbReference>
<proteinExistence type="predicted"/>
<dbReference type="GO" id="GO:0016787">
    <property type="term" value="F:hydrolase activity"/>
    <property type="evidence" value="ECO:0007669"/>
    <property type="project" value="UniProtKB-KW"/>
</dbReference>
<dbReference type="SUPFAM" id="SSF53474">
    <property type="entry name" value="alpha/beta-Hydrolases"/>
    <property type="match status" value="1"/>
</dbReference>
<feature type="domain" description="Xaa-Pro dipeptidyl-peptidase-like" evidence="1">
    <location>
        <begin position="44"/>
        <end position="111"/>
    </location>
</feature>
<dbReference type="Gene3D" id="1.10.10.800">
    <property type="match status" value="1"/>
</dbReference>
<dbReference type="AlphaFoldDB" id="A0A2T3G1J6"/>
<reference evidence="4" key="1">
    <citation type="submission" date="2018-03" db="EMBL/GenBank/DDBJ databases">
        <title>Lachnoclostridium SNUG30370 gen.nov., sp.nov., isolated from human faeces.</title>
        <authorList>
            <person name="Seo B."/>
            <person name="Jeon K."/>
            <person name="Ko G."/>
        </authorList>
    </citation>
    <scope>NUCLEOTIDE SEQUENCE [LARGE SCALE GENOMIC DNA]</scope>
    <source>
        <strain evidence="4">SNUG30370</strain>
    </source>
</reference>
<organism evidence="3 4">
    <name type="scientific">Faecalibacillus faecis</name>
    <dbReference type="NCBI Taxonomy" id="1982628"/>
    <lineage>
        <taxon>Bacteria</taxon>
        <taxon>Bacillati</taxon>
        <taxon>Bacillota</taxon>
        <taxon>Erysipelotrichia</taxon>
        <taxon>Erysipelotrichales</taxon>
        <taxon>Coprobacillaceae</taxon>
        <taxon>Faecalibacillus</taxon>
    </lineage>
</organism>
<dbReference type="InterPro" id="IPR029058">
    <property type="entry name" value="AB_hydrolase_fold"/>
</dbReference>
<evidence type="ECO:0000313" key="4">
    <source>
        <dbReference type="Proteomes" id="UP000241201"/>
    </source>
</evidence>
<evidence type="ECO:0000313" key="3">
    <source>
        <dbReference type="EMBL" id="PST41387.1"/>
    </source>
</evidence>
<dbReference type="PANTHER" id="PTHR47751">
    <property type="entry name" value="SUPERFAMILY HYDROLASE, PUTATIVE (AFU_ORTHOLOGUE AFUA_2G16580)-RELATED"/>
    <property type="match status" value="1"/>
</dbReference>
<dbReference type="InterPro" id="IPR000383">
    <property type="entry name" value="Xaa-Pro-like_dom"/>
</dbReference>
<name>A0A2T3G1J6_9FIRM</name>
<dbReference type="Pfam" id="PF05448">
    <property type="entry name" value="AXE1"/>
    <property type="match status" value="1"/>
</dbReference>
<dbReference type="PANTHER" id="PTHR47751:SF1">
    <property type="entry name" value="SUPERFAMILY HYDROLASE, PUTATIVE (AFU_ORTHOLOGUE AFUA_2G16580)-RELATED"/>
    <property type="match status" value="1"/>
</dbReference>
<dbReference type="Gene3D" id="3.40.50.1820">
    <property type="entry name" value="alpha/beta hydrolase"/>
    <property type="match status" value="1"/>
</dbReference>
<evidence type="ECO:0000259" key="2">
    <source>
        <dbReference type="Pfam" id="PF05448"/>
    </source>
</evidence>
<comment type="caution">
    <text evidence="3">The sequence shown here is derived from an EMBL/GenBank/DDBJ whole genome shotgun (WGS) entry which is preliminary data.</text>
</comment>
<dbReference type="RefSeq" id="WP_106987507.1">
    <property type="nucleotide sequence ID" value="NZ_PYLP01000003.1"/>
</dbReference>
<accession>A0A2T3G1J6</accession>
<dbReference type="InterPro" id="IPR008391">
    <property type="entry name" value="AXE1_dom"/>
</dbReference>
<protein>
    <submittedName>
        <fullName evidence="3">Alpha/beta hydrolase</fullName>
    </submittedName>
</protein>
<feature type="domain" description="Acetyl xylan esterase" evidence="2">
    <location>
        <begin position="116"/>
        <end position="183"/>
    </location>
</feature>
<keyword evidence="3" id="KW-0378">Hydrolase</keyword>